<evidence type="ECO:0000256" key="5">
    <source>
        <dbReference type="ARBA" id="ARBA00022741"/>
    </source>
</evidence>
<keyword evidence="6" id="KW-0067">ATP-binding</keyword>
<dbReference type="PROSITE" id="PS50893">
    <property type="entry name" value="ABC_TRANSPORTER_2"/>
    <property type="match status" value="1"/>
</dbReference>
<dbReference type="InterPro" id="IPR027417">
    <property type="entry name" value="P-loop_NTPase"/>
</dbReference>
<name>Q11F13_CHESB</name>
<evidence type="ECO:0000256" key="4">
    <source>
        <dbReference type="ARBA" id="ARBA00022475"/>
    </source>
</evidence>
<gene>
    <name evidence="9" type="ordered locus">Meso_2635</name>
</gene>
<dbReference type="eggNOG" id="COG0444">
    <property type="taxonomic scope" value="Bacteria"/>
</dbReference>
<evidence type="ECO:0000256" key="3">
    <source>
        <dbReference type="ARBA" id="ARBA00022448"/>
    </source>
</evidence>
<dbReference type="SMART" id="SM00382">
    <property type="entry name" value="AAA"/>
    <property type="match status" value="1"/>
</dbReference>
<dbReference type="HOGENOM" id="CLU_000604_1_23_5"/>
<evidence type="ECO:0000256" key="7">
    <source>
        <dbReference type="ARBA" id="ARBA00023136"/>
    </source>
</evidence>
<dbReference type="SUPFAM" id="SSF52540">
    <property type="entry name" value="P-loop containing nucleoside triphosphate hydrolases"/>
    <property type="match status" value="1"/>
</dbReference>
<keyword evidence="3" id="KW-0813">Transport</keyword>
<dbReference type="InterPro" id="IPR017871">
    <property type="entry name" value="ABC_transporter-like_CS"/>
</dbReference>
<dbReference type="PANTHER" id="PTHR43297:SF2">
    <property type="entry name" value="DIPEPTIDE TRANSPORT ATP-BINDING PROTEIN DPPD"/>
    <property type="match status" value="1"/>
</dbReference>
<dbReference type="NCBIfam" id="TIGR01727">
    <property type="entry name" value="oligo_HPY"/>
    <property type="match status" value="1"/>
</dbReference>
<protein>
    <submittedName>
        <fullName evidence="9">Oligopeptide/dipeptide ABC transporter, ATPase subunit</fullName>
    </submittedName>
</protein>
<dbReference type="EMBL" id="CP000390">
    <property type="protein sequence ID" value="ABG64012.1"/>
    <property type="molecule type" value="Genomic_DNA"/>
</dbReference>
<dbReference type="InterPro" id="IPR003593">
    <property type="entry name" value="AAA+_ATPase"/>
</dbReference>
<sequence length="325" mass="35122">MHNPLLSIKDVRLSVRGNGEHEILCGVDLNLPRGKILGLVGESGSGKSSLANCITGLVADTLAIEGSIKVDGVELLPIDEERMRLMLGDQIAMIFQDPLTSLNPVLTIGVQLRDVARRRYPDMPEKAITDMIVEALSKVGLPDPVQKLTAYPGQFSGGMRQRVVIAMALLVKPSLLIADEPTTALDATIEAQVVQLLADLRSEFTGSIIFISHHLGVVSQLCDDVCVMYAGSIVEYGPKRDVLFNSTHPYTQALIACEVDDAPEGTPLKFIPGAAPRIDDAKEGCRFAPRCSFCVEACRTALPPLLEVAPGHFTRCIRAEEIRNG</sequence>
<keyword evidence="7" id="KW-0472">Membrane</keyword>
<dbReference type="CDD" id="cd03257">
    <property type="entry name" value="ABC_NikE_OppD_transporters"/>
    <property type="match status" value="1"/>
</dbReference>
<dbReference type="KEGG" id="mes:Meso_2635"/>
<dbReference type="Gene3D" id="3.40.50.300">
    <property type="entry name" value="P-loop containing nucleotide triphosphate hydrolases"/>
    <property type="match status" value="1"/>
</dbReference>
<comment type="similarity">
    <text evidence="2">Belongs to the ABC transporter superfamily.</text>
</comment>
<organism evidence="9">
    <name type="scientific">Chelativorans sp. (strain BNC1)</name>
    <dbReference type="NCBI Taxonomy" id="266779"/>
    <lineage>
        <taxon>Bacteria</taxon>
        <taxon>Pseudomonadati</taxon>
        <taxon>Pseudomonadota</taxon>
        <taxon>Alphaproteobacteria</taxon>
        <taxon>Hyphomicrobiales</taxon>
        <taxon>Phyllobacteriaceae</taxon>
        <taxon>Chelativorans</taxon>
    </lineage>
</organism>
<dbReference type="InterPro" id="IPR003439">
    <property type="entry name" value="ABC_transporter-like_ATP-bd"/>
</dbReference>
<dbReference type="Pfam" id="PF00005">
    <property type="entry name" value="ABC_tran"/>
    <property type="match status" value="1"/>
</dbReference>
<keyword evidence="4" id="KW-1003">Cell membrane</keyword>
<feature type="domain" description="ABC transporter" evidence="8">
    <location>
        <begin position="6"/>
        <end position="255"/>
    </location>
</feature>
<dbReference type="OrthoDB" id="9815712at2"/>
<evidence type="ECO:0000313" key="9">
    <source>
        <dbReference type="EMBL" id="ABG64012.1"/>
    </source>
</evidence>
<dbReference type="InterPro" id="IPR013563">
    <property type="entry name" value="Oligopep_ABC_C"/>
</dbReference>
<keyword evidence="5" id="KW-0547">Nucleotide-binding</keyword>
<dbReference type="STRING" id="266779.Meso_2635"/>
<proteinExistence type="inferred from homology"/>
<comment type="subcellular location">
    <subcellularLocation>
        <location evidence="1">Cell inner membrane</location>
        <topology evidence="1">Peripheral membrane protein</topology>
    </subcellularLocation>
</comment>
<dbReference type="GO" id="GO:0005886">
    <property type="term" value="C:plasma membrane"/>
    <property type="evidence" value="ECO:0007669"/>
    <property type="project" value="UniProtKB-SubCell"/>
</dbReference>
<dbReference type="GO" id="GO:0015833">
    <property type="term" value="P:peptide transport"/>
    <property type="evidence" value="ECO:0007669"/>
    <property type="project" value="InterPro"/>
</dbReference>
<dbReference type="GO" id="GO:0005524">
    <property type="term" value="F:ATP binding"/>
    <property type="evidence" value="ECO:0007669"/>
    <property type="project" value="UniProtKB-KW"/>
</dbReference>
<dbReference type="AlphaFoldDB" id="Q11F13"/>
<evidence type="ECO:0000259" key="8">
    <source>
        <dbReference type="PROSITE" id="PS50893"/>
    </source>
</evidence>
<dbReference type="GO" id="GO:0016887">
    <property type="term" value="F:ATP hydrolysis activity"/>
    <property type="evidence" value="ECO:0007669"/>
    <property type="project" value="InterPro"/>
</dbReference>
<dbReference type="GO" id="GO:0055085">
    <property type="term" value="P:transmembrane transport"/>
    <property type="evidence" value="ECO:0007669"/>
    <property type="project" value="UniProtKB-ARBA"/>
</dbReference>
<evidence type="ECO:0000256" key="2">
    <source>
        <dbReference type="ARBA" id="ARBA00005417"/>
    </source>
</evidence>
<dbReference type="PANTHER" id="PTHR43297">
    <property type="entry name" value="OLIGOPEPTIDE TRANSPORT ATP-BINDING PROTEIN APPD"/>
    <property type="match status" value="1"/>
</dbReference>
<dbReference type="Pfam" id="PF08352">
    <property type="entry name" value="oligo_HPY"/>
    <property type="match status" value="1"/>
</dbReference>
<dbReference type="FunFam" id="3.40.50.300:FF:000016">
    <property type="entry name" value="Oligopeptide ABC transporter ATP-binding component"/>
    <property type="match status" value="1"/>
</dbReference>
<evidence type="ECO:0000256" key="6">
    <source>
        <dbReference type="ARBA" id="ARBA00022840"/>
    </source>
</evidence>
<dbReference type="PROSITE" id="PS00211">
    <property type="entry name" value="ABC_TRANSPORTER_1"/>
    <property type="match status" value="1"/>
</dbReference>
<reference evidence="9" key="1">
    <citation type="submission" date="2006-06" db="EMBL/GenBank/DDBJ databases">
        <title>Complete sequence of chromosome of Chelativorans sp. BNC1.</title>
        <authorList>
            <consortium name="US DOE Joint Genome Institute"/>
            <person name="Copeland A."/>
            <person name="Lucas S."/>
            <person name="Lapidus A."/>
            <person name="Barry K."/>
            <person name="Detter J.C."/>
            <person name="Glavina del Rio T."/>
            <person name="Hammon N."/>
            <person name="Israni S."/>
            <person name="Dalin E."/>
            <person name="Tice H."/>
            <person name="Pitluck S."/>
            <person name="Chertkov O."/>
            <person name="Brettin T."/>
            <person name="Bruce D."/>
            <person name="Han C."/>
            <person name="Tapia R."/>
            <person name="Gilna P."/>
            <person name="Schmutz J."/>
            <person name="Larimer F."/>
            <person name="Land M."/>
            <person name="Hauser L."/>
            <person name="Kyrpides N."/>
            <person name="Mikhailova N."/>
            <person name="Richardson P."/>
        </authorList>
    </citation>
    <scope>NUCLEOTIDE SEQUENCE</scope>
    <source>
        <strain evidence="9">BNC1</strain>
    </source>
</reference>
<accession>Q11F13</accession>
<dbReference type="InterPro" id="IPR050388">
    <property type="entry name" value="ABC_Ni/Peptide_Import"/>
</dbReference>
<evidence type="ECO:0000256" key="1">
    <source>
        <dbReference type="ARBA" id="ARBA00004417"/>
    </source>
</evidence>